<organism evidence="3 4">
    <name type="scientific">Clostridium botulinum</name>
    <dbReference type="NCBI Taxonomy" id="1491"/>
    <lineage>
        <taxon>Bacteria</taxon>
        <taxon>Bacillati</taxon>
        <taxon>Bacillota</taxon>
        <taxon>Clostridia</taxon>
        <taxon>Eubacteriales</taxon>
        <taxon>Clostridiaceae</taxon>
        <taxon>Clostridium</taxon>
    </lineage>
</organism>
<dbReference type="AlphaFoldDB" id="A0A846IET0"/>
<gene>
    <name evidence="3" type="ORF">FCV25_19180</name>
</gene>
<accession>A0A846IET0</accession>
<evidence type="ECO:0000313" key="3">
    <source>
        <dbReference type="EMBL" id="NFF03764.1"/>
    </source>
</evidence>
<dbReference type="GO" id="GO:0006310">
    <property type="term" value="P:DNA recombination"/>
    <property type="evidence" value="ECO:0007669"/>
    <property type="project" value="InterPro"/>
</dbReference>
<dbReference type="Gene3D" id="3.30.930.30">
    <property type="match status" value="1"/>
</dbReference>
<evidence type="ECO:0000256" key="2">
    <source>
        <dbReference type="SAM" id="Coils"/>
    </source>
</evidence>
<dbReference type="Pfam" id="PF01076">
    <property type="entry name" value="Mob_Pre"/>
    <property type="match status" value="1"/>
</dbReference>
<comment type="similarity">
    <text evidence="1">Belongs to the plasmid mobilization pre family.</text>
</comment>
<evidence type="ECO:0000313" key="4">
    <source>
        <dbReference type="Proteomes" id="UP000472521"/>
    </source>
</evidence>
<dbReference type="Proteomes" id="UP000472521">
    <property type="component" value="Unassembled WGS sequence"/>
</dbReference>
<dbReference type="InterPro" id="IPR001668">
    <property type="entry name" value="Mob_Pre"/>
</dbReference>
<evidence type="ECO:0000256" key="1">
    <source>
        <dbReference type="ARBA" id="ARBA00010657"/>
    </source>
</evidence>
<name>A0A846IET0_CLOBO</name>
<keyword evidence="2" id="KW-0175">Coiled coil</keyword>
<comment type="caution">
    <text evidence="3">The sequence shown here is derived from an EMBL/GenBank/DDBJ whole genome shotgun (WGS) entry which is preliminary data.</text>
</comment>
<dbReference type="GO" id="GO:0003677">
    <property type="term" value="F:DNA binding"/>
    <property type="evidence" value="ECO:0007669"/>
    <property type="project" value="InterPro"/>
</dbReference>
<dbReference type="CDD" id="cd17242">
    <property type="entry name" value="MobM_relaxase"/>
    <property type="match status" value="1"/>
</dbReference>
<feature type="coiled-coil region" evidence="2">
    <location>
        <begin position="270"/>
        <end position="321"/>
    </location>
</feature>
<reference evidence="3 4" key="1">
    <citation type="submission" date="2019-04" db="EMBL/GenBank/DDBJ databases">
        <title>Genome sequencing of Clostridium botulinum Groups I-IV and Clostridium butyricum.</title>
        <authorList>
            <person name="Brunt J."/>
            <person name="Van Vliet A.H.M."/>
            <person name="Stringer S.C."/>
            <person name="Carter A.T."/>
            <person name="Peck M.W."/>
        </authorList>
    </citation>
    <scope>NUCLEOTIDE SEQUENCE [LARGE SCALE GENOMIC DNA]</scope>
    <source>
        <strain evidence="3 4">IFR 18/054</strain>
    </source>
</reference>
<dbReference type="NCBIfam" id="NF041497">
    <property type="entry name" value="MobV"/>
    <property type="match status" value="1"/>
</dbReference>
<protein>
    <submittedName>
        <fullName evidence="3">Plasmid recombination protein</fullName>
    </submittedName>
</protein>
<sequence>GKYSRSNVFGIQKHNQRENKKYSNENVDLEKTHLNYDLSNAEKIRYLNQVDEIIKNNRTNTDRAVRKDAVVFVDTVVGSDKEFFNNLSPQETRKFFEESYKYLESKVGNENVVSATVHMDENNPHMHFSFVPINEDGSLSAKKKINRSFLREIQDEFPKVLKNKGFDIERGMEKSLKKHLEPLEFKKEQIKKDQIEIDKKVLENQKKFETVENVAKGLFKIEEQTKGLLDKLEKVQVKRMPLSRNYSISAEDYSILISLAKIGESKIVKNIQLESRIAKLEKNLEKNGLDEEITKAKLKRLNDVEGKYLELQKRHNNLKNVFQSFEGALKELRILDKVIDRMESIRLAEKARKRSLDIER</sequence>
<dbReference type="EMBL" id="SWND01000033">
    <property type="protein sequence ID" value="NFF03764.1"/>
    <property type="molecule type" value="Genomic_DNA"/>
</dbReference>
<proteinExistence type="inferred from homology"/>
<feature type="non-terminal residue" evidence="3">
    <location>
        <position position="1"/>
    </location>
</feature>